<keyword evidence="4" id="KW-1185">Reference proteome</keyword>
<evidence type="ECO:0000313" key="4">
    <source>
        <dbReference type="Proteomes" id="UP001465153"/>
    </source>
</evidence>
<protein>
    <submittedName>
        <fullName evidence="3">IS3 family transposase</fullName>
    </submittedName>
</protein>
<keyword evidence="2" id="KW-0175">Coiled coil</keyword>
<comment type="similarity">
    <text evidence="1">Belongs to the transposase 8 family.</text>
</comment>
<feature type="coiled-coil region" evidence="2">
    <location>
        <begin position="61"/>
        <end position="95"/>
    </location>
</feature>
<proteinExistence type="inferred from homology"/>
<dbReference type="Gene3D" id="1.10.10.60">
    <property type="entry name" value="Homeodomain-like"/>
    <property type="match status" value="1"/>
</dbReference>
<reference evidence="3 4" key="1">
    <citation type="submission" date="2024-04" db="EMBL/GenBank/DDBJ databases">
        <title>Draft genome sequence of Sessilibacter corallicola NBRC 116591.</title>
        <authorList>
            <person name="Miyakawa T."/>
            <person name="Kusuya Y."/>
            <person name="Miura T."/>
        </authorList>
    </citation>
    <scope>NUCLEOTIDE SEQUENCE [LARGE SCALE GENOMIC DNA]</scope>
    <source>
        <strain evidence="3 4">KU-00831-HH</strain>
    </source>
</reference>
<name>A0ABQ0A6N1_9GAMM</name>
<dbReference type="SUPFAM" id="SSF46689">
    <property type="entry name" value="Homeodomain-like"/>
    <property type="match status" value="1"/>
</dbReference>
<evidence type="ECO:0000256" key="2">
    <source>
        <dbReference type="SAM" id="Coils"/>
    </source>
</evidence>
<dbReference type="Pfam" id="PF01527">
    <property type="entry name" value="HTH_Tnp_1"/>
    <property type="match status" value="1"/>
</dbReference>
<dbReference type="Proteomes" id="UP001465153">
    <property type="component" value="Unassembled WGS sequence"/>
</dbReference>
<dbReference type="InterPro" id="IPR002514">
    <property type="entry name" value="Transposase_8"/>
</dbReference>
<evidence type="ECO:0000256" key="1">
    <source>
        <dbReference type="ARBA" id="ARBA00009964"/>
    </source>
</evidence>
<sequence>MAYKNYLPKFKHESAVLILDQGYIIHEACDAVGVGQTAIRRWVTQLQEERAGNTSQKTRALTAEHQEIQALREEIKRLKREKEMLKKASALLISETFNGSS</sequence>
<dbReference type="RefSeq" id="WP_353301993.1">
    <property type="nucleotide sequence ID" value="NZ_BAABWN010000003.1"/>
</dbReference>
<gene>
    <name evidence="3" type="ORF">NBRC116591_11230</name>
</gene>
<dbReference type="EMBL" id="BAABWN010000003">
    <property type="protein sequence ID" value="GAA6167313.1"/>
    <property type="molecule type" value="Genomic_DNA"/>
</dbReference>
<comment type="caution">
    <text evidence="3">The sequence shown here is derived from an EMBL/GenBank/DDBJ whole genome shotgun (WGS) entry which is preliminary data.</text>
</comment>
<dbReference type="InterPro" id="IPR009057">
    <property type="entry name" value="Homeodomain-like_sf"/>
</dbReference>
<evidence type="ECO:0000313" key="3">
    <source>
        <dbReference type="EMBL" id="GAA6167313.1"/>
    </source>
</evidence>
<accession>A0ABQ0A6N1</accession>
<organism evidence="3 4">
    <name type="scientific">Sessilibacter corallicola</name>
    <dbReference type="NCBI Taxonomy" id="2904075"/>
    <lineage>
        <taxon>Bacteria</taxon>
        <taxon>Pseudomonadati</taxon>
        <taxon>Pseudomonadota</taxon>
        <taxon>Gammaproteobacteria</taxon>
        <taxon>Cellvibrionales</taxon>
        <taxon>Cellvibrionaceae</taxon>
        <taxon>Sessilibacter</taxon>
    </lineage>
</organism>